<comment type="subcellular location">
    <subcellularLocation>
        <location evidence="1">Cytoplasm</location>
    </subcellularLocation>
</comment>
<protein>
    <submittedName>
        <fullName evidence="10">WD repeat-containing protein, putative</fullName>
    </submittedName>
</protein>
<name>A0A1D3RHL8_PLAMA</name>
<dbReference type="InterPro" id="IPR051973">
    <property type="entry name" value="tRNA_Anticodon_Mtase-Reg"/>
</dbReference>
<dbReference type="InterPro" id="IPR015943">
    <property type="entry name" value="WD40/YVTN_repeat-like_dom_sf"/>
</dbReference>
<dbReference type="GO" id="GO:0005737">
    <property type="term" value="C:cytoplasm"/>
    <property type="evidence" value="ECO:0007669"/>
    <property type="project" value="UniProtKB-SubCell"/>
</dbReference>
<evidence type="ECO:0000256" key="1">
    <source>
        <dbReference type="ARBA" id="ARBA00004496"/>
    </source>
</evidence>
<evidence type="ECO:0000256" key="6">
    <source>
        <dbReference type="ARBA" id="ARBA00038255"/>
    </source>
</evidence>
<dbReference type="RefSeq" id="XP_028861966.1">
    <property type="nucleotide sequence ID" value="XM_029005371.1"/>
</dbReference>
<evidence type="ECO:0000256" key="8">
    <source>
        <dbReference type="SAM" id="MobiDB-lite"/>
    </source>
</evidence>
<dbReference type="SUPFAM" id="SSF50978">
    <property type="entry name" value="WD40 repeat-like"/>
    <property type="match status" value="2"/>
</dbReference>
<keyword evidence="9" id="KW-0812">Transmembrane</keyword>
<dbReference type="PROSITE" id="PS50082">
    <property type="entry name" value="WD_REPEATS_2"/>
    <property type="match status" value="1"/>
</dbReference>
<evidence type="ECO:0000256" key="9">
    <source>
        <dbReference type="SAM" id="Phobius"/>
    </source>
</evidence>
<evidence type="ECO:0000256" key="5">
    <source>
        <dbReference type="ARBA" id="ARBA00022737"/>
    </source>
</evidence>
<dbReference type="Pfam" id="PF00400">
    <property type="entry name" value="WD40"/>
    <property type="match status" value="1"/>
</dbReference>
<dbReference type="InterPro" id="IPR011047">
    <property type="entry name" value="Quinoprotein_ADH-like_sf"/>
</dbReference>
<feature type="region of interest" description="Disordered" evidence="8">
    <location>
        <begin position="1279"/>
        <end position="1310"/>
    </location>
</feature>
<feature type="repeat" description="WD" evidence="7">
    <location>
        <begin position="248"/>
        <end position="279"/>
    </location>
</feature>
<keyword evidence="2" id="KW-0963">Cytoplasm</keyword>
<feature type="transmembrane region" description="Helical" evidence="9">
    <location>
        <begin position="730"/>
        <end position="757"/>
    </location>
</feature>
<feature type="compositionally biased region" description="Polar residues" evidence="8">
    <location>
        <begin position="1287"/>
        <end position="1304"/>
    </location>
</feature>
<feature type="region of interest" description="Disordered" evidence="8">
    <location>
        <begin position="827"/>
        <end position="858"/>
    </location>
</feature>
<organism evidence="10 11">
    <name type="scientific">Plasmodium malariae</name>
    <dbReference type="NCBI Taxonomy" id="5858"/>
    <lineage>
        <taxon>Eukaryota</taxon>
        <taxon>Sar</taxon>
        <taxon>Alveolata</taxon>
        <taxon>Apicomplexa</taxon>
        <taxon>Aconoidasida</taxon>
        <taxon>Haemosporida</taxon>
        <taxon>Plasmodiidae</taxon>
        <taxon>Plasmodium</taxon>
        <taxon>Plasmodium (Plasmodium)</taxon>
    </lineage>
</organism>
<dbReference type="PROSITE" id="PS00678">
    <property type="entry name" value="WD_REPEATS_1"/>
    <property type="match status" value="1"/>
</dbReference>
<feature type="compositionally biased region" description="Low complexity" evidence="8">
    <location>
        <begin position="835"/>
        <end position="856"/>
    </location>
</feature>
<keyword evidence="4" id="KW-0819">tRNA processing</keyword>
<reference evidence="10 11" key="1">
    <citation type="submission" date="2016-06" db="EMBL/GenBank/DDBJ databases">
        <authorList>
            <consortium name="Pathogen Informatics"/>
        </authorList>
    </citation>
    <scope>NUCLEOTIDE SEQUENCE [LARGE SCALE GENOMIC DNA]</scope>
</reference>
<dbReference type="VEuPathDB" id="PlasmoDB:PmUG01_10019000"/>
<dbReference type="InterPro" id="IPR001680">
    <property type="entry name" value="WD40_rpt"/>
</dbReference>
<keyword evidence="11" id="KW-1185">Reference proteome</keyword>
<keyword evidence="3 7" id="KW-0853">WD repeat</keyword>
<dbReference type="Proteomes" id="UP000219813">
    <property type="component" value="Chromosome 10"/>
</dbReference>
<keyword evidence="9" id="KW-1133">Transmembrane helix</keyword>
<dbReference type="InterPro" id="IPR019775">
    <property type="entry name" value="WD40_repeat_CS"/>
</dbReference>
<sequence length="1890" mass="215068">MIECKRICVNHGIKAICVLENYLIGISFGNVIKIVNVITTNILLEYVVSSSSNIYGLVYKRIYENKGILVAHGVHKIYFYILTVVHINKCHLKLLSKYCTNKWILTVRFLQCDKESCGFPLYDKRRRLNGGNKPNLRNSKQSAIVLCLSNGSVLLVNIYKGISLCKYKFKGIHLLYSADIYIKANRSVYRIDVAGGTPFNKILLWSFKIKKNKIVQLWDKNEKKTQKQKTHERKEKKENVSLKCIQELSGHRGIIFKVKFFRKGKYIGSVSDDREGRIWLRARKEKGHKKRKKIREEQNSQKEIYSLKRKLTPNITKKKKKKKFLLPYYQNYKILGGHGARIWDLDMGTLNRKTFFITCSEDSSCHVYSKKHLKGYLKFCNDNGSTVRCICFHEKLGLIISGTDNGTVHIRSMATYILNDLKMDPREMSQANMLAERLNGEVGTEVGADVGAEVDADVGAEVGADVGAEVDADVGAEVGADVGADVGAEVGADVGEDVGADVGLEVGEDLGEDVGADVGLEVGEDVGEDVGVDIGVDVGVEVGEEVGADVGLEVGEDLGEDVGADVGLEVGEDVGEDVGADVGLEVGEDVGEDVGVDIGEDVGADVGTKTGVRINCEWGNMIAHLPAHEIQKNEKRLGDTICPFFQNVNSKYYYNTEAKNVNSREDLLSFQIDDFNEILKKNNDWIRSIYHINIYDILISSNFGCLYILKAKNKKKVSVQLIYEEKKKNYLLTCLTFYGLNYICLGFSNGFCCFIFLKKNEKLEENESKLAKGERREKLAYFKCFSHRISEMCLIPLPSVSLDKLCFPRRYKNVEYVLYASVKKDNSDRTSCRTGSSSSNGSSISGSSISGSSGNIPSEDMFRQVVYNHEREWDPGHSADPSNRDHPSCKGDQLGALPSEPHSPVHNFILCNFDHTGSVKLFSVEDTKGDIRISNVVYTYIDVKNKKSKIISVNYVMRQKKKKIGILLFIGDEYGCIFVLYITIPILIKLNEVVYNFQKSIVKSKDKLRVHSNRKVFDIKIIDGYIYSCGQNGHIVKYQLYKDTNHVYTLYKLCTIKMSYYSSIYKLLPLYVHAEGIIQRKNFIQQVKNNDVNKKEDYPNNRGRSIFSKNNTIGSDVNIITQDNNHYYSNEKENLHNIYICCFKEKKFVLYDLKNKTEYLSVYCGGFRRPLSIFMKPDSNFIKTFSLCFCKEKNIYMHFKKLNSTTNTIVPYEQIYMNSGFHVKNVSYVLWMNKNYLCTCSEDGMIKVIQLSRKITNMSNIVQASNHFGDGNAQIDRGPPIVAPGVSTPSNGRGSTHQSTSNSIKGKEGIPHSKVLPAMVGKRNCQTKLSHRKETKSEREKNRNGITVLNHKMAVIQNIYNHNEPIFYICFLKNPFYYSKKLKFIVSVGAKNSVHVFYMFTDIKNVPVIYHLEKLKTKLFLTNNTRFLCVQGIYKILSNITNKYIIVVHLFIGTSIGYIIHYSAVYQLAIHKNIVISKILKPAYLVASYNLRSTILCINLSHIYMNIESLYSCNDKLNEQLEGSFSFKTSTNGYFKALDSDASFEKIKNRYYNVEDELVINEGLNHLPMRWTGSFPDEFPILAKENLGQGGNETEKLITLTEAKKEEQTESKSSPGPLRELSYHYFVYKKKIKDQYAQNILCCGLNNGKVNFYHVMTNLSLLKIVQIHQSGINHICVKKKKKKNLLQIFSCGDDQSINILVMNIVCNTNNTSHDCGQSNITLIMMQNTNFSNAHLSSIRSMVLFSNFLLSVSWDQYIYVWEIKREENWGKTKGEHMGKNKRLNERDNRNKNRCKYRCKSSYKNIVIQKRKQVKIAVYDVSCLNAFVIKKKEKMQHFTKSNCVQDTQVIQKTKNDFIDGIFKRKRSLYFNVYLSVAGTNGSLELFYLKNVK</sequence>
<dbReference type="OrthoDB" id="5594999at2759"/>
<evidence type="ECO:0000256" key="3">
    <source>
        <dbReference type="ARBA" id="ARBA00022574"/>
    </source>
</evidence>
<proteinExistence type="inferred from homology"/>
<dbReference type="PANTHER" id="PTHR14344">
    <property type="entry name" value="WD REPEAT PROTEIN"/>
    <property type="match status" value="1"/>
</dbReference>
<evidence type="ECO:0000256" key="2">
    <source>
        <dbReference type="ARBA" id="ARBA00022490"/>
    </source>
</evidence>
<dbReference type="InterPro" id="IPR036322">
    <property type="entry name" value="WD40_repeat_dom_sf"/>
</dbReference>
<dbReference type="SMART" id="SM00320">
    <property type="entry name" value="WD40"/>
    <property type="match status" value="8"/>
</dbReference>
<feature type="region of interest" description="Disordered" evidence="8">
    <location>
        <begin position="873"/>
        <end position="896"/>
    </location>
</feature>
<evidence type="ECO:0000256" key="4">
    <source>
        <dbReference type="ARBA" id="ARBA00022694"/>
    </source>
</evidence>
<dbReference type="EMBL" id="LT594631">
    <property type="protein sequence ID" value="SCN44678.1"/>
    <property type="molecule type" value="Genomic_DNA"/>
</dbReference>
<comment type="similarity">
    <text evidence="6">Belongs to the WD repeat WDR6 family.</text>
</comment>
<keyword evidence="5" id="KW-0677">Repeat</keyword>
<dbReference type="Gene3D" id="2.130.10.10">
    <property type="entry name" value="YVTN repeat-like/Quinoprotein amine dehydrogenase"/>
    <property type="match status" value="3"/>
</dbReference>
<accession>A0A1D3RHL8</accession>
<dbReference type="OMA" id="VYDVSCL"/>
<feature type="compositionally biased region" description="Basic and acidic residues" evidence="8">
    <location>
        <begin position="873"/>
        <end position="889"/>
    </location>
</feature>
<dbReference type="KEGG" id="pmal:PMUG01_10019000"/>
<keyword evidence="9" id="KW-0472">Membrane</keyword>
<evidence type="ECO:0000313" key="11">
    <source>
        <dbReference type="Proteomes" id="UP000219813"/>
    </source>
</evidence>
<dbReference type="GeneID" id="39869190"/>
<evidence type="ECO:0000313" key="10">
    <source>
        <dbReference type="EMBL" id="SCN44678.1"/>
    </source>
</evidence>
<dbReference type="PANTHER" id="PTHR14344:SF3">
    <property type="entry name" value="WD REPEAT-CONTAINING PROTEIN 6"/>
    <property type="match status" value="1"/>
</dbReference>
<evidence type="ECO:0000256" key="7">
    <source>
        <dbReference type="PROSITE-ProRule" id="PRU00221"/>
    </source>
</evidence>
<dbReference type="GO" id="GO:0030488">
    <property type="term" value="P:tRNA methylation"/>
    <property type="evidence" value="ECO:0007669"/>
    <property type="project" value="TreeGrafter"/>
</dbReference>
<dbReference type="SUPFAM" id="SSF50998">
    <property type="entry name" value="Quinoprotein alcohol dehydrogenase-like"/>
    <property type="match status" value="1"/>
</dbReference>
<gene>
    <name evidence="10" type="primary">PmUG01_10019000</name>
    <name evidence="10" type="ORF">PMUG01_10019000</name>
</gene>